<evidence type="ECO:0000256" key="3">
    <source>
        <dbReference type="ARBA" id="ARBA00022692"/>
    </source>
</evidence>
<dbReference type="InterPro" id="IPR036259">
    <property type="entry name" value="MFS_trans_sf"/>
</dbReference>
<feature type="transmembrane region" description="Helical" evidence="6">
    <location>
        <begin position="322"/>
        <end position="344"/>
    </location>
</feature>
<feature type="transmembrane region" description="Helical" evidence="6">
    <location>
        <begin position="356"/>
        <end position="374"/>
    </location>
</feature>
<dbReference type="AlphaFoldDB" id="A0A3E0H4E1"/>
<dbReference type="PANTHER" id="PTHR12778:SF10">
    <property type="entry name" value="MAJOR FACILITATOR SUPERFAMILY DOMAIN-CONTAINING PROTEIN 3"/>
    <property type="match status" value="1"/>
</dbReference>
<evidence type="ECO:0000256" key="1">
    <source>
        <dbReference type="ARBA" id="ARBA00004141"/>
    </source>
</evidence>
<evidence type="ECO:0000256" key="4">
    <source>
        <dbReference type="ARBA" id="ARBA00022989"/>
    </source>
</evidence>
<protein>
    <submittedName>
        <fullName evidence="7">MFS transporter</fullName>
    </submittedName>
</protein>
<dbReference type="OrthoDB" id="9787815at2"/>
<feature type="transmembrane region" description="Helical" evidence="6">
    <location>
        <begin position="263"/>
        <end position="280"/>
    </location>
</feature>
<dbReference type="GO" id="GO:0022857">
    <property type="term" value="F:transmembrane transporter activity"/>
    <property type="evidence" value="ECO:0007669"/>
    <property type="project" value="InterPro"/>
</dbReference>
<proteinExistence type="predicted"/>
<dbReference type="RefSeq" id="WP_116208336.1">
    <property type="nucleotide sequence ID" value="NZ_QUNR01000003.1"/>
</dbReference>
<name>A0A3E0H4E1_9GAMM</name>
<dbReference type="Proteomes" id="UP000256774">
    <property type="component" value="Unassembled WGS sequence"/>
</dbReference>
<dbReference type="Gene3D" id="1.20.1250.20">
    <property type="entry name" value="MFS general substrate transporter like domains"/>
    <property type="match status" value="2"/>
</dbReference>
<keyword evidence="5 6" id="KW-0472">Membrane</keyword>
<comment type="subcellular location">
    <subcellularLocation>
        <location evidence="1">Membrane</location>
        <topology evidence="1">Multi-pass membrane protein</topology>
    </subcellularLocation>
</comment>
<reference evidence="7 8" key="1">
    <citation type="submission" date="2018-08" db="EMBL/GenBank/DDBJ databases">
        <title>Genomic Encyclopedia of Type Strains, Phase IV (KMG-IV): sequencing the most valuable type-strain genomes for metagenomic binning, comparative biology and taxonomic classification.</title>
        <authorList>
            <person name="Goeker M."/>
        </authorList>
    </citation>
    <scope>NUCLEOTIDE SEQUENCE [LARGE SCALE GENOMIC DNA]</scope>
    <source>
        <strain evidence="7 8">DSM 26022</strain>
    </source>
</reference>
<dbReference type="GO" id="GO:0016020">
    <property type="term" value="C:membrane"/>
    <property type="evidence" value="ECO:0007669"/>
    <property type="project" value="UniProtKB-SubCell"/>
</dbReference>
<keyword evidence="3 6" id="KW-0812">Transmembrane</keyword>
<sequence>MSPLSTRLGLLLALYLAQGVPFGVYTQALPAILRSYDAPLSLISLSGLLAIPWALKVFWSPIVDRYYWPSVGHRRSWILPMNIGLAAVMAGLCFFDPDSLRDPSGVYWLFGFLFLVNLFAATQDIATDGLAVRILSSEERGLGNGIQVSAYRVGIIIGGGLLLLVLDTLGWAQAFMGLTLMSLLLLLPVMFYREPPISAEALAGSRESYSAAWVSFFKRPELAGWIWVLVSYKIADSLSSAMVKPMMVDMGMSLAEIGLQVSMISAVTTIAGAMLGGYWLQKIGRRHGLFWFGAFQCVAIAAYAIPALGYGLAGLAATSTAVAINAIEHFAGGMAMAALLSAVMDRARQAHAGVDFTLQVSLLAIFGGSFYLPAGLLAEAVGYADHFVISAVIGVLMLYPAWRFTREPHELNNSPQPAT</sequence>
<dbReference type="InterPro" id="IPR004752">
    <property type="entry name" value="AmpG_permease/AT-1"/>
</dbReference>
<feature type="transmembrane region" description="Helical" evidence="6">
    <location>
        <begin position="148"/>
        <end position="166"/>
    </location>
</feature>
<evidence type="ECO:0000256" key="2">
    <source>
        <dbReference type="ARBA" id="ARBA00022448"/>
    </source>
</evidence>
<gene>
    <name evidence="7" type="ORF">DFR26_1504</name>
</gene>
<evidence type="ECO:0000313" key="8">
    <source>
        <dbReference type="Proteomes" id="UP000256774"/>
    </source>
</evidence>
<feature type="transmembrane region" description="Helical" evidence="6">
    <location>
        <begin position="107"/>
        <end position="127"/>
    </location>
</feature>
<dbReference type="SUPFAM" id="SSF103473">
    <property type="entry name" value="MFS general substrate transporter"/>
    <property type="match status" value="1"/>
</dbReference>
<feature type="transmembrane region" description="Helical" evidence="6">
    <location>
        <begin position="76"/>
        <end position="95"/>
    </location>
</feature>
<feature type="transmembrane region" description="Helical" evidence="6">
    <location>
        <begin position="38"/>
        <end position="55"/>
    </location>
</feature>
<keyword evidence="8" id="KW-1185">Reference proteome</keyword>
<dbReference type="InterPro" id="IPR011701">
    <property type="entry name" value="MFS"/>
</dbReference>
<feature type="transmembrane region" description="Helical" evidence="6">
    <location>
        <begin position="222"/>
        <end position="243"/>
    </location>
</feature>
<keyword evidence="4 6" id="KW-1133">Transmembrane helix</keyword>
<feature type="transmembrane region" description="Helical" evidence="6">
    <location>
        <begin position="172"/>
        <end position="192"/>
    </location>
</feature>
<comment type="caution">
    <text evidence="7">The sequence shown here is derived from an EMBL/GenBank/DDBJ whole genome shotgun (WGS) entry which is preliminary data.</text>
</comment>
<dbReference type="CDD" id="cd17485">
    <property type="entry name" value="MFS_MFSD3"/>
    <property type="match status" value="1"/>
</dbReference>
<feature type="transmembrane region" description="Helical" evidence="6">
    <location>
        <begin position="289"/>
        <end position="310"/>
    </location>
</feature>
<dbReference type="EMBL" id="QUNR01000003">
    <property type="protein sequence ID" value="REH37723.1"/>
    <property type="molecule type" value="Genomic_DNA"/>
</dbReference>
<evidence type="ECO:0000256" key="5">
    <source>
        <dbReference type="ARBA" id="ARBA00023136"/>
    </source>
</evidence>
<keyword evidence="2" id="KW-0813">Transport</keyword>
<dbReference type="Pfam" id="PF07690">
    <property type="entry name" value="MFS_1"/>
    <property type="match status" value="1"/>
</dbReference>
<evidence type="ECO:0000313" key="7">
    <source>
        <dbReference type="EMBL" id="REH37723.1"/>
    </source>
</evidence>
<feature type="transmembrane region" description="Helical" evidence="6">
    <location>
        <begin position="380"/>
        <end position="399"/>
    </location>
</feature>
<organism evidence="7 8">
    <name type="scientific">Paraperlucidibaca baekdonensis</name>
    <dbReference type="NCBI Taxonomy" id="748120"/>
    <lineage>
        <taxon>Bacteria</taxon>
        <taxon>Pseudomonadati</taxon>
        <taxon>Pseudomonadota</taxon>
        <taxon>Gammaproteobacteria</taxon>
        <taxon>Moraxellales</taxon>
        <taxon>Moraxellaceae</taxon>
        <taxon>Paraperlucidibaca</taxon>
    </lineage>
</organism>
<accession>A0A3E0H4E1</accession>
<evidence type="ECO:0000256" key="6">
    <source>
        <dbReference type="SAM" id="Phobius"/>
    </source>
</evidence>
<dbReference type="PANTHER" id="PTHR12778">
    <property type="entry name" value="SOLUTE CARRIER FAMILY 33 ACETYL-COA TRANSPORTER -RELATED"/>
    <property type="match status" value="1"/>
</dbReference>